<organism evidence="1 2">
    <name type="scientific">Paenibacillus profundus</name>
    <dbReference type="NCBI Taxonomy" id="1173085"/>
    <lineage>
        <taxon>Bacteria</taxon>
        <taxon>Bacillati</taxon>
        <taxon>Bacillota</taxon>
        <taxon>Bacilli</taxon>
        <taxon>Bacillales</taxon>
        <taxon>Paenibacillaceae</taxon>
        <taxon>Paenibacillus</taxon>
    </lineage>
</organism>
<evidence type="ECO:0000313" key="1">
    <source>
        <dbReference type="EMBL" id="MCE5173299.1"/>
    </source>
</evidence>
<dbReference type="RefSeq" id="WP_233699271.1">
    <property type="nucleotide sequence ID" value="NZ_JAJNBZ010000046.1"/>
</dbReference>
<accession>A0ABS8YQR7</accession>
<proteinExistence type="predicted"/>
<dbReference type="Gene3D" id="3.40.50.1980">
    <property type="entry name" value="Nitrogenase molybdenum iron protein domain"/>
    <property type="match status" value="1"/>
</dbReference>
<dbReference type="EMBL" id="JAJNBZ010000046">
    <property type="protein sequence ID" value="MCE5173299.1"/>
    <property type="molecule type" value="Genomic_DNA"/>
</dbReference>
<sequence length="89" mass="10225">MIDSDVLELFLDVRLLMERENEAMQQLKRFRTALSRSVKGQTFAFLRVSADCISVYLEYTGSVLYRNLGMEPHPLVSQLTGKTEKRSVP</sequence>
<evidence type="ECO:0000313" key="2">
    <source>
        <dbReference type="Proteomes" id="UP001199916"/>
    </source>
</evidence>
<name>A0ABS8YQR7_9BACL</name>
<comment type="caution">
    <text evidence="1">The sequence shown here is derived from an EMBL/GenBank/DDBJ whole genome shotgun (WGS) entry which is preliminary data.</text>
</comment>
<gene>
    <name evidence="1" type="ORF">LQV63_29010</name>
</gene>
<dbReference type="Proteomes" id="UP001199916">
    <property type="component" value="Unassembled WGS sequence"/>
</dbReference>
<protein>
    <submittedName>
        <fullName evidence="1">Uncharacterized protein</fullName>
    </submittedName>
</protein>
<reference evidence="1 2" key="1">
    <citation type="submission" date="2021-11" db="EMBL/GenBank/DDBJ databases">
        <title>Draft genome sequence of Paenibacillus profundus YoMME, a new Gram-positive bacteria with exoelectrogenic properties.</title>
        <authorList>
            <person name="Hubenova Y."/>
            <person name="Hubenova E."/>
            <person name="Manasiev Y."/>
            <person name="Peykov S."/>
            <person name="Mitov M."/>
        </authorList>
    </citation>
    <scope>NUCLEOTIDE SEQUENCE [LARGE SCALE GENOMIC DNA]</scope>
    <source>
        <strain evidence="1 2">YoMME</strain>
    </source>
</reference>
<keyword evidence="2" id="KW-1185">Reference proteome</keyword>